<dbReference type="AlphaFoldDB" id="A0A561V9S4"/>
<evidence type="ECO:0000313" key="1">
    <source>
        <dbReference type="EMBL" id="TWG08340.1"/>
    </source>
</evidence>
<organism evidence="1 2">
    <name type="scientific">Saccharopolyspora dendranthemae</name>
    <dbReference type="NCBI Taxonomy" id="1181886"/>
    <lineage>
        <taxon>Bacteria</taxon>
        <taxon>Bacillati</taxon>
        <taxon>Actinomycetota</taxon>
        <taxon>Actinomycetes</taxon>
        <taxon>Pseudonocardiales</taxon>
        <taxon>Pseudonocardiaceae</taxon>
        <taxon>Saccharopolyspora</taxon>
    </lineage>
</organism>
<accession>A0A561V9S4</accession>
<gene>
    <name evidence="1" type="ORF">FHU35_11959</name>
</gene>
<protein>
    <submittedName>
        <fullName evidence="1">Uncharacterized protein</fullName>
    </submittedName>
</protein>
<dbReference type="EMBL" id="VIWX01000001">
    <property type="protein sequence ID" value="TWG08340.1"/>
    <property type="molecule type" value="Genomic_DNA"/>
</dbReference>
<dbReference type="Proteomes" id="UP000316184">
    <property type="component" value="Unassembled WGS sequence"/>
</dbReference>
<evidence type="ECO:0000313" key="2">
    <source>
        <dbReference type="Proteomes" id="UP000316184"/>
    </source>
</evidence>
<comment type="caution">
    <text evidence="1">The sequence shown here is derived from an EMBL/GenBank/DDBJ whole genome shotgun (WGS) entry which is preliminary data.</text>
</comment>
<keyword evidence="2" id="KW-1185">Reference proteome</keyword>
<reference evidence="1 2" key="1">
    <citation type="submission" date="2019-06" db="EMBL/GenBank/DDBJ databases">
        <title>Sequencing the genomes of 1000 actinobacteria strains.</title>
        <authorList>
            <person name="Klenk H.-P."/>
        </authorList>
    </citation>
    <scope>NUCLEOTIDE SEQUENCE [LARGE SCALE GENOMIC DNA]</scope>
    <source>
        <strain evidence="1 2">DSM 46699</strain>
    </source>
</reference>
<name>A0A561V9S4_9PSEU</name>
<proteinExistence type="predicted"/>
<sequence length="84" mass="9120">MVGEEVAVTLPATLTGELDENTHRVRQAQVMFAHPDNERLVIVGVSSEAVEDWHHYVKILDGIARSVAFTDPAEPTIGDLLAGL</sequence>